<evidence type="ECO:0000313" key="2">
    <source>
        <dbReference type="EMBL" id="OUL58213.1"/>
    </source>
</evidence>
<dbReference type="EMBL" id="MWPV01000002">
    <property type="protein sequence ID" value="OUL58213.1"/>
    <property type="molecule type" value="Genomic_DNA"/>
</dbReference>
<gene>
    <name evidence="2" type="ORF">B1199_07615</name>
</gene>
<accession>A0A244CRF8</accession>
<comment type="caution">
    <text evidence="2">The sequence shown here is derived from an EMBL/GenBank/DDBJ whole genome shotgun (WGS) entry which is preliminary data.</text>
</comment>
<reference evidence="2 3" key="1">
    <citation type="submission" date="2017-02" db="EMBL/GenBank/DDBJ databases">
        <title>Pseudoalteromonas ulvae TC14 Genome.</title>
        <authorList>
            <person name="Molmeret M."/>
        </authorList>
    </citation>
    <scope>NUCLEOTIDE SEQUENCE [LARGE SCALE GENOMIC DNA]</scope>
    <source>
        <strain evidence="2">TC14</strain>
    </source>
</reference>
<sequence length="90" mass="10141">MHIINGVKAKFDLGYIINMQPAFYLKAQRVALAADSKAAFDVDHFYEYGIRVLFDVSPYTTWFTNLAIDLNIHTGSVLAGGSIVFYIDEF</sequence>
<protein>
    <recommendedName>
        <fullName evidence="1">Solitary outer membrane autotransporter-like beta-barrel domain-containing protein</fullName>
    </recommendedName>
</protein>
<evidence type="ECO:0000313" key="3">
    <source>
        <dbReference type="Proteomes" id="UP000194841"/>
    </source>
</evidence>
<dbReference type="OrthoDB" id="6080400at2"/>
<dbReference type="AlphaFoldDB" id="A0A244CRF8"/>
<evidence type="ECO:0000259" key="1">
    <source>
        <dbReference type="Pfam" id="PF11557"/>
    </source>
</evidence>
<keyword evidence="3" id="KW-1185">Reference proteome</keyword>
<proteinExistence type="predicted"/>
<organism evidence="2 3">
    <name type="scientific">Pseudoalteromonas ulvae</name>
    <dbReference type="NCBI Taxonomy" id="107327"/>
    <lineage>
        <taxon>Bacteria</taxon>
        <taxon>Pseudomonadati</taxon>
        <taxon>Pseudomonadota</taxon>
        <taxon>Gammaproteobacteria</taxon>
        <taxon>Alteromonadales</taxon>
        <taxon>Pseudoalteromonadaceae</taxon>
        <taxon>Pseudoalteromonas</taxon>
    </lineage>
</organism>
<dbReference type="Proteomes" id="UP000194841">
    <property type="component" value="Unassembled WGS sequence"/>
</dbReference>
<name>A0A244CRF8_PSEDV</name>
<feature type="domain" description="Solitary outer membrane autotransporter-like beta-barrel" evidence="1">
    <location>
        <begin position="3"/>
        <end position="89"/>
    </location>
</feature>
<dbReference type="InterPro" id="IPR021621">
    <property type="entry name" value="Omp_AT"/>
</dbReference>
<dbReference type="Pfam" id="PF11557">
    <property type="entry name" value="Omp_AT"/>
    <property type="match status" value="1"/>
</dbReference>